<dbReference type="Proteomes" id="UP001642540">
    <property type="component" value="Unassembled WGS sequence"/>
</dbReference>
<reference evidence="2 3" key="1">
    <citation type="submission" date="2024-08" db="EMBL/GenBank/DDBJ databases">
        <authorList>
            <person name="Cucini C."/>
            <person name="Frati F."/>
        </authorList>
    </citation>
    <scope>NUCLEOTIDE SEQUENCE [LARGE SCALE GENOMIC DNA]</scope>
</reference>
<keyword evidence="1" id="KW-1133">Transmembrane helix</keyword>
<evidence type="ECO:0000313" key="3">
    <source>
        <dbReference type="Proteomes" id="UP001642540"/>
    </source>
</evidence>
<dbReference type="Gene3D" id="2.60.20.10">
    <property type="entry name" value="Crystallins"/>
    <property type="match status" value="3"/>
</dbReference>
<keyword evidence="1" id="KW-0812">Transmembrane</keyword>
<keyword evidence="1" id="KW-0472">Membrane</keyword>
<proteinExistence type="predicted"/>
<feature type="transmembrane region" description="Helical" evidence="1">
    <location>
        <begin position="603"/>
        <end position="628"/>
    </location>
</feature>
<sequence length="786" mass="90352">MKESFISEKMNFNDYLKILLFTVAFQRATVAGHNVQLYTSPKFRGSKTTIEINNYTDCVNLPQDYVNSVQSTNLTNCTQFYDKPNCTGTSIQLSVLSNSKNDLQLWNFHNRTASVGTCQNPCIPDNGQSVPTDATVSIVLYSLPFFQGNSFPIEVKGCTPIKIKLEDALDTYKSIYVPKGKCVLAFLHQWGDDESSIPKDCKVENGQVYEFRDGIPHLYFLTWWPEYTYMLAFRAFSPCHCKSFTDSKMLDILDVSPNENYTVLFSDVEYTGKSHKILHDSISNLEDSCTEVGSEFTNQTVSIFSTNICLRVYDQPKCIGNYILLTQRSPYKYDLRQWRFEKRIQSLQICQDTCIPEETGMLMNLKQTDGIRNPINIKFYLEPYMFQYSLDIVGCTPVDFGEDKIISIQIPDGECVLAFLGDLLDDKDSDSENPCSVEKSHDIFQFWNGLPALDDLSEWHSKRNEYIKAFSPCNCNYVPYPSFSDHLDNSYITLFWEKYFQGKSVNVSLNFTECKDFSKDEELMDWEGFTQSLKMGNESCIRVYKDHDCESSQFLDVNNSVPDLSIQNFGLAIRSMKVCNVIDSNNGNGNNTNEQFKESSSLLSYYLIPIGLIVLVLCTVLAISLEYIRRRVRKIRENMPGRLSESEILEFLEGLRNYDTFVTDSGSDETQNVNEVETTDKSGLEQLSSEVLAQNLPYNSDLEILRTHLEFGNTTTRVRCFGSRYQNRETLFRRSLSTSVVEGSESDDVCWTSFKHCWFDWVLHWKLTCRYVNTKSVMPEVHFLIR</sequence>
<protein>
    <submittedName>
        <fullName evidence="2">Uncharacterized protein</fullName>
    </submittedName>
</protein>
<comment type="caution">
    <text evidence="2">The sequence shown here is derived from an EMBL/GenBank/DDBJ whole genome shotgun (WGS) entry which is preliminary data.</text>
</comment>
<evidence type="ECO:0000256" key="1">
    <source>
        <dbReference type="SAM" id="Phobius"/>
    </source>
</evidence>
<dbReference type="InterPro" id="IPR011024">
    <property type="entry name" value="G_crystallin-like"/>
</dbReference>
<gene>
    <name evidence="2" type="ORF">ODALV1_LOCUS15709</name>
</gene>
<name>A0ABP1QV92_9HEXA</name>
<accession>A0ABP1QV92</accession>
<dbReference type="EMBL" id="CAXLJM020000048">
    <property type="protein sequence ID" value="CAL8112577.1"/>
    <property type="molecule type" value="Genomic_DNA"/>
</dbReference>
<dbReference type="SUPFAM" id="SSF49695">
    <property type="entry name" value="gamma-Crystallin-like"/>
    <property type="match status" value="1"/>
</dbReference>
<organism evidence="2 3">
    <name type="scientific">Orchesella dallaii</name>
    <dbReference type="NCBI Taxonomy" id="48710"/>
    <lineage>
        <taxon>Eukaryota</taxon>
        <taxon>Metazoa</taxon>
        <taxon>Ecdysozoa</taxon>
        <taxon>Arthropoda</taxon>
        <taxon>Hexapoda</taxon>
        <taxon>Collembola</taxon>
        <taxon>Entomobryomorpha</taxon>
        <taxon>Entomobryoidea</taxon>
        <taxon>Orchesellidae</taxon>
        <taxon>Orchesellinae</taxon>
        <taxon>Orchesella</taxon>
    </lineage>
</organism>
<keyword evidence="3" id="KW-1185">Reference proteome</keyword>
<evidence type="ECO:0000313" key="2">
    <source>
        <dbReference type="EMBL" id="CAL8112577.1"/>
    </source>
</evidence>